<evidence type="ECO:0000256" key="3">
    <source>
        <dbReference type="ARBA" id="ARBA00022679"/>
    </source>
</evidence>
<accession>A0AAW0BX69</accession>
<dbReference type="PANTHER" id="PTHR22809:SF11">
    <property type="entry name" value="TRNA N(3)-METHYLCYTIDINE METHYLTRANSFERASE METTL2"/>
    <property type="match status" value="1"/>
</dbReference>
<feature type="region of interest" description="Disordered" evidence="5">
    <location>
        <begin position="294"/>
        <end position="373"/>
    </location>
</feature>
<proteinExistence type="inferred from homology"/>
<dbReference type="GO" id="GO:0032259">
    <property type="term" value="P:methylation"/>
    <property type="evidence" value="ECO:0007669"/>
    <property type="project" value="UniProtKB-KW"/>
</dbReference>
<dbReference type="InterPro" id="IPR013217">
    <property type="entry name" value="Methyltransf_12"/>
</dbReference>
<gene>
    <name evidence="7" type="ORF">R3P38DRAFT_2924702</name>
</gene>
<evidence type="ECO:0000256" key="1">
    <source>
        <dbReference type="ARBA" id="ARBA00009725"/>
    </source>
</evidence>
<reference evidence="7 8" key="1">
    <citation type="journal article" date="2024" name="J Genomics">
        <title>Draft genome sequencing and assembly of Favolaschia claudopus CIRM-BRFM 2984 isolated from oak limbs.</title>
        <authorList>
            <person name="Navarro D."/>
            <person name="Drula E."/>
            <person name="Chaduli D."/>
            <person name="Cazenave R."/>
            <person name="Ahrendt S."/>
            <person name="Wang J."/>
            <person name="Lipzen A."/>
            <person name="Daum C."/>
            <person name="Barry K."/>
            <person name="Grigoriev I.V."/>
            <person name="Favel A."/>
            <person name="Rosso M.N."/>
            <person name="Martin F."/>
        </authorList>
    </citation>
    <scope>NUCLEOTIDE SEQUENCE [LARGE SCALE GENOMIC DNA]</scope>
    <source>
        <strain evidence="7 8">CIRM-BRFM 2984</strain>
    </source>
</reference>
<dbReference type="Pfam" id="PF08242">
    <property type="entry name" value="Methyltransf_12"/>
    <property type="match status" value="1"/>
</dbReference>
<comment type="caution">
    <text evidence="7">The sequence shown here is derived from an EMBL/GenBank/DDBJ whole genome shotgun (WGS) entry which is preliminary data.</text>
</comment>
<dbReference type="Proteomes" id="UP001362999">
    <property type="component" value="Unassembled WGS sequence"/>
</dbReference>
<keyword evidence="2 4" id="KW-0489">Methyltransferase</keyword>
<dbReference type="EMBL" id="JAWWNJ010000024">
    <property type="protein sequence ID" value="KAK7031607.1"/>
    <property type="molecule type" value="Genomic_DNA"/>
</dbReference>
<evidence type="ECO:0000256" key="5">
    <source>
        <dbReference type="SAM" id="MobiDB-lite"/>
    </source>
</evidence>
<dbReference type="CDD" id="cd02440">
    <property type="entry name" value="AdoMet_MTases"/>
    <property type="match status" value="1"/>
</dbReference>
<feature type="domain" description="Methyltransferase type 12" evidence="6">
    <location>
        <begin position="131"/>
        <end position="237"/>
    </location>
</feature>
<dbReference type="GO" id="GO:0052735">
    <property type="term" value="F:tRNA (cytidine-3-)-methyltransferase activity"/>
    <property type="evidence" value="ECO:0007669"/>
    <property type="project" value="TreeGrafter"/>
</dbReference>
<dbReference type="PIRSF" id="PIRSF037755">
    <property type="entry name" value="Mettl2_prd"/>
    <property type="match status" value="1"/>
</dbReference>
<organism evidence="7 8">
    <name type="scientific">Favolaschia claudopus</name>
    <dbReference type="NCBI Taxonomy" id="2862362"/>
    <lineage>
        <taxon>Eukaryota</taxon>
        <taxon>Fungi</taxon>
        <taxon>Dikarya</taxon>
        <taxon>Basidiomycota</taxon>
        <taxon>Agaricomycotina</taxon>
        <taxon>Agaricomycetes</taxon>
        <taxon>Agaricomycetidae</taxon>
        <taxon>Agaricales</taxon>
        <taxon>Marasmiineae</taxon>
        <taxon>Mycenaceae</taxon>
        <taxon>Favolaschia</taxon>
    </lineage>
</organism>
<evidence type="ECO:0000256" key="4">
    <source>
        <dbReference type="PIRNR" id="PIRNR037755"/>
    </source>
</evidence>
<dbReference type="InterPro" id="IPR026113">
    <property type="entry name" value="METTL2/6/8-like"/>
</dbReference>
<feature type="compositionally biased region" description="Polar residues" evidence="5">
    <location>
        <begin position="342"/>
        <end position="366"/>
    </location>
</feature>
<sequence length="416" mass="46784">MRLSTTMDQQASASTSNTKQTSSVHDIAAEKPPFGSRFLTNESAIWSQNAWDHVPPPDDQDEIIAASLLKQRSAPVAEEDKHKYNERPARHWDNFYRMMSSNFFRDRKWLHNEFPELMTATEPDAGPITILEVGCGTGAAMFPLLSSNKNPHLTLRAYDYSKNAIKIFQENPLYTSPPLGTITASVWDLTSPALPPGIHPGTADIVIMVFVFSALHPDEWRQAVRNVHKILKPSGLLLLRDYGRYDMTQLRFKSGRLLDENFYIRGDKTRVFFFSLDELALLFTGARAQARSTAEPPIVTQIIEDESDERGTSPPPTPESKEPVPSPAVDPDDQAPPPPSSEVITPSVESESPTPQQHQIHPTLLSNPPPPLFTANQLGVDRRLLLNRKRQVKMYRVWMQGKFRKLDNNTDPDLGL</sequence>
<feature type="region of interest" description="Disordered" evidence="5">
    <location>
        <begin position="1"/>
        <end position="25"/>
    </location>
</feature>
<evidence type="ECO:0000256" key="2">
    <source>
        <dbReference type="ARBA" id="ARBA00022603"/>
    </source>
</evidence>
<feature type="compositionally biased region" description="Pro residues" evidence="5">
    <location>
        <begin position="313"/>
        <end position="340"/>
    </location>
</feature>
<dbReference type="Gene3D" id="3.40.50.150">
    <property type="entry name" value="Vaccinia Virus protein VP39"/>
    <property type="match status" value="1"/>
</dbReference>
<keyword evidence="3 4" id="KW-0808">Transferase</keyword>
<evidence type="ECO:0000313" key="7">
    <source>
        <dbReference type="EMBL" id="KAK7031607.1"/>
    </source>
</evidence>
<dbReference type="PANTHER" id="PTHR22809">
    <property type="entry name" value="METHYLTRANSFERASE-RELATED"/>
    <property type="match status" value="1"/>
</dbReference>
<dbReference type="InterPro" id="IPR029063">
    <property type="entry name" value="SAM-dependent_MTases_sf"/>
</dbReference>
<protein>
    <recommendedName>
        <fullName evidence="4">tRNA N(3)-methylcytidine methyltransferase</fullName>
        <ecNumber evidence="4">2.1.1.-</ecNumber>
    </recommendedName>
</protein>
<name>A0AAW0BX69_9AGAR</name>
<keyword evidence="8" id="KW-1185">Reference proteome</keyword>
<evidence type="ECO:0000259" key="6">
    <source>
        <dbReference type="Pfam" id="PF08242"/>
    </source>
</evidence>
<dbReference type="EC" id="2.1.1.-" evidence="4"/>
<dbReference type="SUPFAM" id="SSF53335">
    <property type="entry name" value="S-adenosyl-L-methionine-dependent methyltransferases"/>
    <property type="match status" value="1"/>
</dbReference>
<comment type="function">
    <text evidence="4">S-adenosyl-L-methionine-dependent methyltransferase.</text>
</comment>
<evidence type="ECO:0000313" key="8">
    <source>
        <dbReference type="Proteomes" id="UP001362999"/>
    </source>
</evidence>
<feature type="compositionally biased region" description="Polar residues" evidence="5">
    <location>
        <begin position="1"/>
        <end position="24"/>
    </location>
</feature>
<comment type="similarity">
    <text evidence="1 4">Belongs to the methyltransferase superfamily. METL family.</text>
</comment>
<dbReference type="AlphaFoldDB" id="A0AAW0BX69"/>